<reference evidence="2 3" key="1">
    <citation type="submission" date="2018-06" db="EMBL/GenBank/DDBJ databases">
        <title>Complete genome of Desulfovibrio indonesiensis P37SLT.</title>
        <authorList>
            <person name="Crispim J.S."/>
            <person name="Vidigal P.M.P."/>
            <person name="Silva L.C.F."/>
            <person name="Laguardia C.N."/>
            <person name="Araujo L.C."/>
            <person name="Dias R.S."/>
            <person name="Sousa M.P."/>
            <person name="Paula S.O."/>
            <person name="Silva C."/>
        </authorList>
    </citation>
    <scope>NUCLEOTIDE SEQUENCE [LARGE SCALE GENOMIC DNA]</scope>
    <source>
        <strain evidence="2 3">P37SLT</strain>
    </source>
</reference>
<proteinExistence type="predicted"/>
<organism evidence="2 3">
    <name type="scientific">Oceanidesulfovibrio indonesiensis</name>
    <dbReference type="NCBI Taxonomy" id="54767"/>
    <lineage>
        <taxon>Bacteria</taxon>
        <taxon>Pseudomonadati</taxon>
        <taxon>Thermodesulfobacteriota</taxon>
        <taxon>Desulfovibrionia</taxon>
        <taxon>Desulfovibrionales</taxon>
        <taxon>Desulfovibrionaceae</taxon>
        <taxon>Oceanidesulfovibrio</taxon>
    </lineage>
</organism>
<sequence length="62" mass="7220">MSRHEISDDLWHRLEPHVRPTRTPPRTAQRGHPPYSQCGHLGFAPGAPWRDLPEEFGPWQKV</sequence>
<accession>A0A7M3MCV9</accession>
<comment type="caution">
    <text evidence="2">The sequence shown here is derived from an EMBL/GenBank/DDBJ whole genome shotgun (WGS) entry which is preliminary data.</text>
</comment>
<feature type="region of interest" description="Disordered" evidence="1">
    <location>
        <begin position="1"/>
        <end position="62"/>
    </location>
</feature>
<dbReference type="EMBL" id="QMIE01000013">
    <property type="protein sequence ID" value="TVM15933.1"/>
    <property type="molecule type" value="Genomic_DNA"/>
</dbReference>
<protein>
    <recommendedName>
        <fullName evidence="4">Transposase</fullName>
    </recommendedName>
</protein>
<feature type="compositionally biased region" description="Basic and acidic residues" evidence="1">
    <location>
        <begin position="1"/>
        <end position="18"/>
    </location>
</feature>
<evidence type="ECO:0000313" key="3">
    <source>
        <dbReference type="Proteomes" id="UP000448292"/>
    </source>
</evidence>
<evidence type="ECO:0000313" key="2">
    <source>
        <dbReference type="EMBL" id="TVM15933.1"/>
    </source>
</evidence>
<dbReference type="AlphaFoldDB" id="A0A7M3MCV9"/>
<evidence type="ECO:0008006" key="4">
    <source>
        <dbReference type="Google" id="ProtNLM"/>
    </source>
</evidence>
<dbReference type="OrthoDB" id="1551210at2"/>
<gene>
    <name evidence="2" type="ORF">DPQ33_13265</name>
</gene>
<evidence type="ECO:0000256" key="1">
    <source>
        <dbReference type="SAM" id="MobiDB-lite"/>
    </source>
</evidence>
<keyword evidence="3" id="KW-1185">Reference proteome</keyword>
<name>A0A7M3MCV9_9BACT</name>
<dbReference type="Proteomes" id="UP000448292">
    <property type="component" value="Unassembled WGS sequence"/>
</dbReference>